<evidence type="ECO:0000313" key="3">
    <source>
        <dbReference type="Proteomes" id="UP000264006"/>
    </source>
</evidence>
<dbReference type="OrthoDB" id="9795587at2"/>
<accession>A0A346XZ29</accession>
<dbReference type="Proteomes" id="UP000264006">
    <property type="component" value="Chromosome"/>
</dbReference>
<evidence type="ECO:0000259" key="1">
    <source>
        <dbReference type="Pfam" id="PF00174"/>
    </source>
</evidence>
<keyword evidence="3" id="KW-1185">Reference proteome</keyword>
<protein>
    <submittedName>
        <fullName evidence="2">Sulfite oxidase</fullName>
    </submittedName>
</protein>
<dbReference type="InterPro" id="IPR036374">
    <property type="entry name" value="OxRdtase_Mopterin-bd_sf"/>
</dbReference>
<name>A0A346XZ29_9ACTN</name>
<dbReference type="SUPFAM" id="SSF56524">
    <property type="entry name" value="Oxidoreductase molybdopterin-binding domain"/>
    <property type="match status" value="1"/>
</dbReference>
<evidence type="ECO:0000313" key="2">
    <source>
        <dbReference type="EMBL" id="AXV07476.1"/>
    </source>
</evidence>
<dbReference type="PANTHER" id="PTHR43032">
    <property type="entry name" value="PROTEIN-METHIONINE-SULFOXIDE REDUCTASE"/>
    <property type="match status" value="1"/>
</dbReference>
<dbReference type="Gene3D" id="3.90.420.10">
    <property type="entry name" value="Oxidoreductase, molybdopterin-binding domain"/>
    <property type="match status" value="1"/>
</dbReference>
<organism evidence="2 3">
    <name type="scientific">Euzebya pacifica</name>
    <dbReference type="NCBI Taxonomy" id="1608957"/>
    <lineage>
        <taxon>Bacteria</taxon>
        <taxon>Bacillati</taxon>
        <taxon>Actinomycetota</taxon>
        <taxon>Nitriliruptoria</taxon>
        <taxon>Euzebyales</taxon>
    </lineage>
</organism>
<dbReference type="KEGG" id="euz:DVS28_a2797"/>
<dbReference type="InterPro" id="IPR000572">
    <property type="entry name" value="OxRdtase_Mopterin-bd_dom"/>
</dbReference>
<dbReference type="AlphaFoldDB" id="A0A346XZ29"/>
<reference evidence="2 3" key="1">
    <citation type="submission" date="2018-09" db="EMBL/GenBank/DDBJ databases">
        <title>Complete genome sequence of Euzebya sp. DY32-46 isolated from seawater of Pacific Ocean.</title>
        <authorList>
            <person name="Xu L."/>
            <person name="Wu Y.-H."/>
            <person name="Xu X.-W."/>
        </authorList>
    </citation>
    <scope>NUCLEOTIDE SEQUENCE [LARGE SCALE GENOMIC DNA]</scope>
    <source>
        <strain evidence="2 3">DY32-46</strain>
    </source>
</reference>
<dbReference type="RefSeq" id="WP_114591960.1">
    <property type="nucleotide sequence ID" value="NZ_CAXIBR010000072.1"/>
</dbReference>
<dbReference type="PANTHER" id="PTHR43032:SF4">
    <property type="entry name" value="OXIDOREDUCTASE MOLYBDOPTERIN-BINDING DOMAIN-CONTAINING PROTEIN"/>
    <property type="match status" value="1"/>
</dbReference>
<gene>
    <name evidence="2" type="ORF">DVS28_a2797</name>
</gene>
<proteinExistence type="predicted"/>
<sequence>MSSPNAHRLPPGQYEARGWPVLHFGAPPAVDAATWTVTASGAIEHPTTWTLEQFRALPRTTLTADFHCVTKFSVFDNEWHGVAARTVFAELQPTAEASHVMLHGAEGYTTNVPLDAMLDDDVLFAWRRNGEDLTVEHGWPLRLILPKRYAWKSAKWLSGIEVMAGDRRGFWEERGYHNDASPFTEERYSYQEG</sequence>
<dbReference type="Pfam" id="PF00174">
    <property type="entry name" value="Oxidored_molyb"/>
    <property type="match status" value="1"/>
</dbReference>
<dbReference type="EMBL" id="CP031165">
    <property type="protein sequence ID" value="AXV07476.1"/>
    <property type="molecule type" value="Genomic_DNA"/>
</dbReference>
<dbReference type="CDD" id="cd02109">
    <property type="entry name" value="arch_bact_SO_family_Moco"/>
    <property type="match status" value="1"/>
</dbReference>
<feature type="domain" description="Oxidoreductase molybdopterin-binding" evidence="1">
    <location>
        <begin position="26"/>
        <end position="171"/>
    </location>
</feature>